<dbReference type="EMBL" id="CM042889">
    <property type="protein sequence ID" value="KAI4318499.1"/>
    <property type="molecule type" value="Genomic_DNA"/>
</dbReference>
<evidence type="ECO:0000313" key="1">
    <source>
        <dbReference type="EMBL" id="KAI4318499.1"/>
    </source>
</evidence>
<organism evidence="1 2">
    <name type="scientific">Melastoma candidum</name>
    <dbReference type="NCBI Taxonomy" id="119954"/>
    <lineage>
        <taxon>Eukaryota</taxon>
        <taxon>Viridiplantae</taxon>
        <taxon>Streptophyta</taxon>
        <taxon>Embryophyta</taxon>
        <taxon>Tracheophyta</taxon>
        <taxon>Spermatophyta</taxon>
        <taxon>Magnoliopsida</taxon>
        <taxon>eudicotyledons</taxon>
        <taxon>Gunneridae</taxon>
        <taxon>Pentapetalae</taxon>
        <taxon>rosids</taxon>
        <taxon>malvids</taxon>
        <taxon>Myrtales</taxon>
        <taxon>Melastomataceae</taxon>
        <taxon>Melastomatoideae</taxon>
        <taxon>Melastomateae</taxon>
        <taxon>Melastoma</taxon>
    </lineage>
</organism>
<gene>
    <name evidence="1" type="ORF">MLD38_032196</name>
</gene>
<proteinExistence type="predicted"/>
<accession>A0ACB9M555</accession>
<keyword evidence="2" id="KW-1185">Reference proteome</keyword>
<dbReference type="Proteomes" id="UP001057402">
    <property type="component" value="Chromosome 10"/>
</dbReference>
<evidence type="ECO:0000313" key="2">
    <source>
        <dbReference type="Proteomes" id="UP001057402"/>
    </source>
</evidence>
<reference evidence="2" key="1">
    <citation type="journal article" date="2023" name="Front. Plant Sci.">
        <title>Chromosomal-level genome assembly of Melastoma candidum provides insights into trichome evolution.</title>
        <authorList>
            <person name="Zhong Y."/>
            <person name="Wu W."/>
            <person name="Sun C."/>
            <person name="Zou P."/>
            <person name="Liu Y."/>
            <person name="Dai S."/>
            <person name="Zhou R."/>
        </authorList>
    </citation>
    <scope>NUCLEOTIDE SEQUENCE [LARGE SCALE GENOMIC DNA]</scope>
</reference>
<protein>
    <submittedName>
        <fullName evidence="1">Uncharacterized protein</fullName>
    </submittedName>
</protein>
<sequence>MSSRPHRPVVVGHIRRTRAFHYSRCQTCRRVTRLAPFDVQYGLLCPSCGTELVAGLHMDRPALLTSPRRRRTELDRPTIRPGEGRTRGLRSSAVWLSEMEIEPFLAAWMTLQSLELQQPDHLEDDRREDVPNGRDRSVNELIEELTQTDHPGPPPASEAAIDALPTIIVTPKRLEDDPNCAICKEMFEVGGEARALPCDHFYHSDCIIPWLCIHNTCPICRHQVSESPNHDCDHVNEDGNRGGVEEGPSLLTLSLRQLSSLWIILISALQWMFRRTITNSHITRGNQSVIHFIHYPNLKHNHNLLQMNSCRGRS</sequence>
<name>A0ACB9M555_9MYRT</name>
<comment type="caution">
    <text evidence="1">The sequence shown here is derived from an EMBL/GenBank/DDBJ whole genome shotgun (WGS) entry which is preliminary data.</text>
</comment>